<dbReference type="Proteomes" id="UP000030758">
    <property type="component" value="Unassembled WGS sequence"/>
</dbReference>
<accession>A0A085ND82</accession>
<gene>
    <name evidence="1" type="ORF">M514_20464</name>
</gene>
<sequence>MGVTVCAVQKTGWNQFLKCFLLNVELLTVKVAIDPKLDPSSAAQKRNQFLKCFVLNVELLAVKKTDHSENGGEDNRPHGCSVLRTTAKMAVRITDLTDVQCCGPQRKWR</sequence>
<evidence type="ECO:0000313" key="1">
    <source>
        <dbReference type="EMBL" id="KFD67428.1"/>
    </source>
</evidence>
<name>A0A085ND82_9BILA</name>
<proteinExistence type="predicted"/>
<protein>
    <submittedName>
        <fullName evidence="1">Uncharacterized protein</fullName>
    </submittedName>
</protein>
<dbReference type="AlphaFoldDB" id="A0A085ND82"/>
<dbReference type="EMBL" id="KL367515">
    <property type="protein sequence ID" value="KFD67428.1"/>
    <property type="molecule type" value="Genomic_DNA"/>
</dbReference>
<organism evidence="1">
    <name type="scientific">Trichuris suis</name>
    <name type="common">pig whipworm</name>
    <dbReference type="NCBI Taxonomy" id="68888"/>
    <lineage>
        <taxon>Eukaryota</taxon>
        <taxon>Metazoa</taxon>
        <taxon>Ecdysozoa</taxon>
        <taxon>Nematoda</taxon>
        <taxon>Enoplea</taxon>
        <taxon>Dorylaimia</taxon>
        <taxon>Trichinellida</taxon>
        <taxon>Trichuridae</taxon>
        <taxon>Trichuris</taxon>
    </lineage>
</organism>
<reference evidence="1" key="1">
    <citation type="journal article" date="2014" name="Nat. Genet.">
        <title>Genome and transcriptome of the porcine whipworm Trichuris suis.</title>
        <authorList>
            <person name="Jex A.R."/>
            <person name="Nejsum P."/>
            <person name="Schwarz E.M."/>
            <person name="Hu L."/>
            <person name="Young N.D."/>
            <person name="Hall R.S."/>
            <person name="Korhonen P.K."/>
            <person name="Liao S."/>
            <person name="Thamsborg S."/>
            <person name="Xia J."/>
            <person name="Xu P."/>
            <person name="Wang S."/>
            <person name="Scheerlinck J.P."/>
            <person name="Hofmann A."/>
            <person name="Sternberg P.W."/>
            <person name="Wang J."/>
            <person name="Gasser R.B."/>
        </authorList>
    </citation>
    <scope>NUCLEOTIDE SEQUENCE [LARGE SCALE GENOMIC DNA]</scope>
    <source>
        <strain evidence="1">DCEP-RM93F</strain>
    </source>
</reference>